<proteinExistence type="predicted"/>
<sequence length="26" mass="3053">MCGYQLSTYPPGTIKLQLPFYITRFN</sequence>
<protein>
    <submittedName>
        <fullName evidence="1">Uncharacterized protein</fullName>
    </submittedName>
</protein>
<reference evidence="1" key="1">
    <citation type="submission" date="2014-09" db="EMBL/GenBank/DDBJ databases">
        <authorList>
            <person name="Magalhaes I.L.F."/>
            <person name="Oliveira U."/>
            <person name="Santos F.R."/>
            <person name="Vidigal T.H.D.A."/>
            <person name="Brescovit A.D."/>
            <person name="Santos A.J."/>
        </authorList>
    </citation>
    <scope>NUCLEOTIDE SEQUENCE</scope>
    <source>
        <tissue evidence="1">Shoot tissue taken approximately 20 cm above the soil surface</tissue>
    </source>
</reference>
<reference evidence="1" key="2">
    <citation type="journal article" date="2015" name="Data Brief">
        <title>Shoot transcriptome of the giant reed, Arundo donax.</title>
        <authorList>
            <person name="Barrero R.A."/>
            <person name="Guerrero F.D."/>
            <person name="Moolhuijzen P."/>
            <person name="Goolsby J.A."/>
            <person name="Tidwell J."/>
            <person name="Bellgard S.E."/>
            <person name="Bellgard M.I."/>
        </authorList>
    </citation>
    <scope>NUCLEOTIDE SEQUENCE</scope>
    <source>
        <tissue evidence="1">Shoot tissue taken approximately 20 cm above the soil surface</tissue>
    </source>
</reference>
<accession>A0A0A8YW60</accession>
<dbReference type="AlphaFoldDB" id="A0A0A8YW60"/>
<dbReference type="EMBL" id="GBRH01269170">
    <property type="protein sequence ID" value="JAD28725.1"/>
    <property type="molecule type" value="Transcribed_RNA"/>
</dbReference>
<evidence type="ECO:0000313" key="1">
    <source>
        <dbReference type="EMBL" id="JAD28725.1"/>
    </source>
</evidence>
<name>A0A0A8YW60_ARUDO</name>
<organism evidence="1">
    <name type="scientific">Arundo donax</name>
    <name type="common">Giant reed</name>
    <name type="synonym">Donax arundinaceus</name>
    <dbReference type="NCBI Taxonomy" id="35708"/>
    <lineage>
        <taxon>Eukaryota</taxon>
        <taxon>Viridiplantae</taxon>
        <taxon>Streptophyta</taxon>
        <taxon>Embryophyta</taxon>
        <taxon>Tracheophyta</taxon>
        <taxon>Spermatophyta</taxon>
        <taxon>Magnoliopsida</taxon>
        <taxon>Liliopsida</taxon>
        <taxon>Poales</taxon>
        <taxon>Poaceae</taxon>
        <taxon>PACMAD clade</taxon>
        <taxon>Arundinoideae</taxon>
        <taxon>Arundineae</taxon>
        <taxon>Arundo</taxon>
    </lineage>
</organism>